<evidence type="ECO:0000313" key="2">
    <source>
        <dbReference type="EMBL" id="RUS28793.1"/>
    </source>
</evidence>
<dbReference type="AlphaFoldDB" id="A0A433QG76"/>
<protein>
    <submittedName>
        <fullName evidence="2">Uncharacterized protein</fullName>
    </submittedName>
</protein>
<reference evidence="2 3" key="1">
    <citation type="journal article" date="2018" name="New Phytol.">
        <title>Phylogenomics of Endogonaceae and evolution of mycorrhizas within Mucoromycota.</title>
        <authorList>
            <person name="Chang Y."/>
            <person name="Desiro A."/>
            <person name="Na H."/>
            <person name="Sandor L."/>
            <person name="Lipzen A."/>
            <person name="Clum A."/>
            <person name="Barry K."/>
            <person name="Grigoriev I.V."/>
            <person name="Martin F.M."/>
            <person name="Stajich J.E."/>
            <person name="Smith M.E."/>
            <person name="Bonito G."/>
            <person name="Spatafora J.W."/>
        </authorList>
    </citation>
    <scope>NUCLEOTIDE SEQUENCE [LARGE SCALE GENOMIC DNA]</scope>
    <source>
        <strain evidence="2 3">AD002</strain>
    </source>
</reference>
<proteinExistence type="predicted"/>
<keyword evidence="1" id="KW-0732">Signal</keyword>
<dbReference type="Proteomes" id="UP000274822">
    <property type="component" value="Unassembled WGS sequence"/>
</dbReference>
<evidence type="ECO:0000256" key="1">
    <source>
        <dbReference type="SAM" id="SignalP"/>
    </source>
</evidence>
<feature type="chain" id="PRO_5019587859" evidence="1">
    <location>
        <begin position="22"/>
        <end position="187"/>
    </location>
</feature>
<sequence length="187" mass="22036">MPKFFLAIAAAAALVTQVSLAVPVSPSISALEVVKRGFNYHNGCEYPYYGEHENEHEIEYKHKSLNANINYEEDHAYEKFEDFNFHHIGSKFEDFDFHQPGLKFGEDLIKRSFGCEDYDCDYYYIQPYPYYHGKPAYYKARVKHYDQKKLDHESVEATLKVSDDEYHETDAETNKDKEYVKKNMIIK</sequence>
<feature type="signal peptide" evidence="1">
    <location>
        <begin position="1"/>
        <end position="21"/>
    </location>
</feature>
<name>A0A433QG76_9FUNG</name>
<organism evidence="2 3">
    <name type="scientific">Jimgerdemannia flammicorona</name>
    <dbReference type="NCBI Taxonomy" id="994334"/>
    <lineage>
        <taxon>Eukaryota</taxon>
        <taxon>Fungi</taxon>
        <taxon>Fungi incertae sedis</taxon>
        <taxon>Mucoromycota</taxon>
        <taxon>Mucoromycotina</taxon>
        <taxon>Endogonomycetes</taxon>
        <taxon>Endogonales</taxon>
        <taxon>Endogonaceae</taxon>
        <taxon>Jimgerdemannia</taxon>
    </lineage>
</organism>
<comment type="caution">
    <text evidence="2">The sequence shown here is derived from an EMBL/GenBank/DDBJ whole genome shotgun (WGS) entry which is preliminary data.</text>
</comment>
<gene>
    <name evidence="2" type="ORF">BC938DRAFT_481443</name>
</gene>
<keyword evidence="3" id="KW-1185">Reference proteome</keyword>
<evidence type="ECO:0000313" key="3">
    <source>
        <dbReference type="Proteomes" id="UP000274822"/>
    </source>
</evidence>
<dbReference type="EMBL" id="RBNJ01006131">
    <property type="protein sequence ID" value="RUS28793.1"/>
    <property type="molecule type" value="Genomic_DNA"/>
</dbReference>
<accession>A0A433QG76</accession>